<evidence type="ECO:0000256" key="2">
    <source>
        <dbReference type="ARBA" id="ARBA00003172"/>
    </source>
</evidence>
<accession>A0A1W9HPY5</accession>
<dbReference type="GO" id="GO:0005975">
    <property type="term" value="P:carbohydrate metabolic process"/>
    <property type="evidence" value="ECO:0007669"/>
    <property type="project" value="UniProtKB-UniRule"/>
</dbReference>
<evidence type="ECO:0000256" key="5">
    <source>
        <dbReference type="ARBA" id="ARBA00022490"/>
    </source>
</evidence>
<dbReference type="GO" id="GO:2001061">
    <property type="term" value="P:D-glycero-D-manno-heptose 7-phosphate biosynthetic process"/>
    <property type="evidence" value="ECO:0007669"/>
    <property type="project" value="UniProtKB-UniPathway"/>
</dbReference>
<feature type="binding site" evidence="10">
    <location>
        <position position="132"/>
    </location>
    <ligand>
        <name>substrate</name>
    </ligand>
</feature>
<feature type="binding site" evidence="10">
    <location>
        <begin position="57"/>
        <end position="59"/>
    </location>
    <ligand>
        <name>substrate</name>
    </ligand>
</feature>
<comment type="miscellaneous">
    <text evidence="10">The reaction produces a racemic mixture of D-glycero-alpha-D-manno-heptose 7-phosphate and D-glycero-beta-D-manno-heptose 7-phosphate.</text>
</comment>
<dbReference type="STRING" id="1827387.A4S15_01960"/>
<dbReference type="EMBL" id="LWDL01000031">
    <property type="protein sequence ID" value="OQW49525.1"/>
    <property type="molecule type" value="Genomic_DNA"/>
</dbReference>
<feature type="binding site" evidence="10">
    <location>
        <position position="179"/>
    </location>
    <ligand>
        <name>Zn(2+)</name>
        <dbReference type="ChEBI" id="CHEBI:29105"/>
    </ligand>
</feature>
<dbReference type="UniPathway" id="UPA00041">
    <property type="reaction ID" value="UER00436"/>
</dbReference>
<feature type="binding site" evidence="10">
    <location>
        <begin position="127"/>
        <end position="129"/>
    </location>
    <ligand>
        <name>substrate</name>
    </ligand>
</feature>
<evidence type="ECO:0000259" key="11">
    <source>
        <dbReference type="PROSITE" id="PS51464"/>
    </source>
</evidence>
<dbReference type="Gene3D" id="3.40.50.10490">
    <property type="entry name" value="Glucose-6-phosphate isomerase like protein, domain 1"/>
    <property type="match status" value="1"/>
</dbReference>
<feature type="domain" description="SIS" evidence="11">
    <location>
        <begin position="42"/>
        <end position="204"/>
    </location>
</feature>
<evidence type="ECO:0000256" key="9">
    <source>
        <dbReference type="ARBA" id="ARBA00023277"/>
    </source>
</evidence>
<dbReference type="GO" id="GO:0008270">
    <property type="term" value="F:zinc ion binding"/>
    <property type="evidence" value="ECO:0007669"/>
    <property type="project" value="UniProtKB-UniRule"/>
</dbReference>
<name>A0A1W9HPY5_9HYPH</name>
<comment type="cofactor">
    <cofactor evidence="10">
        <name>Zn(2+)</name>
        <dbReference type="ChEBI" id="CHEBI:29105"/>
    </cofactor>
    <text evidence="10">Binds 1 zinc ion per subunit.</text>
</comment>
<dbReference type="CDD" id="cd05006">
    <property type="entry name" value="SIS_GmhA"/>
    <property type="match status" value="1"/>
</dbReference>
<dbReference type="GO" id="GO:0008968">
    <property type="term" value="F:D-sedoheptulose 7-phosphate isomerase activity"/>
    <property type="evidence" value="ECO:0007669"/>
    <property type="project" value="UniProtKB-UniRule"/>
</dbReference>
<dbReference type="AlphaFoldDB" id="A0A1W9HPY5"/>
<dbReference type="EC" id="5.3.1.28" evidence="10"/>
<evidence type="ECO:0000256" key="1">
    <source>
        <dbReference type="ARBA" id="ARBA00000348"/>
    </source>
</evidence>
<comment type="similarity">
    <text evidence="4 10">Belongs to the SIS family. GmhA subfamily.</text>
</comment>
<evidence type="ECO:0000313" key="13">
    <source>
        <dbReference type="Proteomes" id="UP000192872"/>
    </source>
</evidence>
<dbReference type="Pfam" id="PF13580">
    <property type="entry name" value="SIS_2"/>
    <property type="match status" value="1"/>
</dbReference>
<dbReference type="SUPFAM" id="SSF53697">
    <property type="entry name" value="SIS domain"/>
    <property type="match status" value="1"/>
</dbReference>
<comment type="catalytic activity">
    <reaction evidence="1 10">
        <text>2 D-sedoheptulose 7-phosphate = D-glycero-alpha-D-manno-heptose 7-phosphate + D-glycero-beta-D-manno-heptose 7-phosphate</text>
        <dbReference type="Rhea" id="RHEA:27489"/>
        <dbReference type="ChEBI" id="CHEBI:57483"/>
        <dbReference type="ChEBI" id="CHEBI:60203"/>
        <dbReference type="ChEBI" id="CHEBI:60204"/>
        <dbReference type="EC" id="5.3.1.28"/>
    </reaction>
</comment>
<dbReference type="Proteomes" id="UP000192872">
    <property type="component" value="Unassembled WGS sequence"/>
</dbReference>
<evidence type="ECO:0000256" key="6">
    <source>
        <dbReference type="ARBA" id="ARBA00022723"/>
    </source>
</evidence>
<comment type="function">
    <text evidence="2 10">Catalyzes the isomerization of sedoheptulose 7-phosphate in D-glycero-D-manno-heptose 7-phosphate.</text>
</comment>
<gene>
    <name evidence="10" type="primary">gmhA</name>
    <name evidence="12" type="ORF">A4S15_01960</name>
</gene>
<comment type="subcellular location">
    <subcellularLocation>
        <location evidence="3 10">Cytoplasm</location>
    </subcellularLocation>
</comment>
<sequence length="204" mass="21209">MMSTETDRYHAQAVHLFERSIAVKQAVRDAHLREVARMAAMAVTCLAGGGKLLFAGNGGSAADAQHIAAEFVVRLRSEVNRRALPAIALSLDVSTLTAAANDYGYDRIYARAIEALGRPGDLFIGLTTSGRSANILHGFETARAMGLHTAGLLGGDGGKALALCDVALVVPSLEAGRVQEVHITAGHAIVEIVEDALKAGGLVG</sequence>
<keyword evidence="8 10" id="KW-0413">Isomerase</keyword>
<evidence type="ECO:0000256" key="3">
    <source>
        <dbReference type="ARBA" id="ARBA00004496"/>
    </source>
</evidence>
<reference evidence="12 13" key="1">
    <citation type="journal article" date="2017" name="Water Res.">
        <title>Comammox in drinking water systems.</title>
        <authorList>
            <person name="Wang Y."/>
            <person name="Ma L."/>
            <person name="Mao Y."/>
            <person name="Jiang X."/>
            <person name="Xia Y."/>
            <person name="Yu K."/>
            <person name="Li B."/>
            <person name="Zhang T."/>
        </authorList>
    </citation>
    <scope>NUCLEOTIDE SEQUENCE [LARGE SCALE GENOMIC DNA]</scope>
    <source>
        <strain evidence="12">SG_bin8</strain>
    </source>
</reference>
<evidence type="ECO:0000256" key="10">
    <source>
        <dbReference type="HAMAP-Rule" id="MF_00067"/>
    </source>
</evidence>
<organism evidence="12 13">
    <name type="scientific">Candidatus Raskinella chloraquaticus</name>
    <dbReference type="NCBI Taxonomy" id="1951219"/>
    <lineage>
        <taxon>Bacteria</taxon>
        <taxon>Pseudomonadati</taxon>
        <taxon>Pseudomonadota</taxon>
        <taxon>Alphaproteobacteria</taxon>
        <taxon>Hyphomicrobiales</taxon>
        <taxon>Phreatobacteraceae</taxon>
        <taxon>Candidatus Raskinella</taxon>
    </lineage>
</organism>
<dbReference type="InterPro" id="IPR046348">
    <property type="entry name" value="SIS_dom_sf"/>
</dbReference>
<dbReference type="PANTHER" id="PTHR30390">
    <property type="entry name" value="SEDOHEPTULOSE 7-PHOSPHATE ISOMERASE / DNAA INITIATOR-ASSOCIATING FACTOR FOR REPLICATION INITIATION"/>
    <property type="match status" value="1"/>
</dbReference>
<evidence type="ECO:0000256" key="4">
    <source>
        <dbReference type="ARBA" id="ARBA00009894"/>
    </source>
</evidence>
<comment type="caution">
    <text evidence="12">The sequence shown here is derived from an EMBL/GenBank/DDBJ whole genome shotgun (WGS) entry which is preliminary data.</text>
</comment>
<evidence type="ECO:0000256" key="8">
    <source>
        <dbReference type="ARBA" id="ARBA00023235"/>
    </source>
</evidence>
<feature type="binding site" evidence="10">
    <location>
        <position position="179"/>
    </location>
    <ligand>
        <name>substrate</name>
    </ligand>
</feature>
<evidence type="ECO:0000256" key="7">
    <source>
        <dbReference type="ARBA" id="ARBA00022833"/>
    </source>
</evidence>
<dbReference type="InterPro" id="IPR035461">
    <property type="entry name" value="GmhA/DiaA"/>
</dbReference>
<dbReference type="PANTHER" id="PTHR30390:SF6">
    <property type="entry name" value="DNAA INITIATOR-ASSOCIATING PROTEIN DIAA"/>
    <property type="match status" value="1"/>
</dbReference>
<comment type="pathway">
    <text evidence="10">Carbohydrate biosynthesis; D-glycero-D-manno-heptose 7-phosphate biosynthesis; D-glycero-alpha-D-manno-heptose 7-phosphate and D-glycero-beta-D-manno-heptose 7-phosphate from sedoheptulose 7-phosphate: step 1/1.</text>
</comment>
<dbReference type="HAMAP" id="MF_00067">
    <property type="entry name" value="GmhA"/>
    <property type="match status" value="1"/>
</dbReference>
<dbReference type="InterPro" id="IPR001347">
    <property type="entry name" value="SIS_dom"/>
</dbReference>
<keyword evidence="9 10" id="KW-0119">Carbohydrate metabolism</keyword>
<dbReference type="PROSITE" id="PS51464">
    <property type="entry name" value="SIS"/>
    <property type="match status" value="1"/>
</dbReference>
<keyword evidence="7 10" id="KW-0862">Zinc</keyword>
<feature type="binding site" evidence="10">
    <location>
        <position position="70"/>
    </location>
    <ligand>
        <name>substrate</name>
    </ligand>
</feature>
<feature type="binding site" evidence="10">
    <location>
        <position position="66"/>
    </location>
    <ligand>
        <name>Zn(2+)</name>
        <dbReference type="ChEBI" id="CHEBI:29105"/>
    </ligand>
</feature>
<evidence type="ECO:0000313" key="12">
    <source>
        <dbReference type="EMBL" id="OQW49525.1"/>
    </source>
</evidence>
<feature type="binding site" evidence="10">
    <location>
        <position position="70"/>
    </location>
    <ligand>
        <name>Zn(2+)</name>
        <dbReference type="ChEBI" id="CHEBI:29105"/>
    </ligand>
</feature>
<dbReference type="GO" id="GO:0005737">
    <property type="term" value="C:cytoplasm"/>
    <property type="evidence" value="ECO:0007669"/>
    <property type="project" value="UniProtKB-SubCell"/>
</dbReference>
<dbReference type="GO" id="GO:0097367">
    <property type="term" value="F:carbohydrate derivative binding"/>
    <property type="evidence" value="ECO:0007669"/>
    <property type="project" value="InterPro"/>
</dbReference>
<protein>
    <recommendedName>
        <fullName evidence="10">Phosphoheptose isomerase</fullName>
        <ecNumber evidence="10">5.3.1.28</ecNumber>
    </recommendedName>
    <alternativeName>
        <fullName evidence="10">Sedoheptulose 7-phosphate isomerase</fullName>
    </alternativeName>
</protein>
<feature type="binding site" evidence="10">
    <location>
        <position position="187"/>
    </location>
    <ligand>
        <name>Zn(2+)</name>
        <dbReference type="ChEBI" id="CHEBI:29105"/>
    </ligand>
</feature>
<comment type="subunit">
    <text evidence="10">Homotetramer.</text>
</comment>
<dbReference type="InterPro" id="IPR050099">
    <property type="entry name" value="SIS_GmhA/DiaA_subfam"/>
</dbReference>
<dbReference type="InterPro" id="IPR004515">
    <property type="entry name" value="Phosphoheptose_Isoase"/>
</dbReference>
<keyword evidence="5 10" id="KW-0963">Cytoplasm</keyword>
<feature type="binding site" evidence="10">
    <location>
        <begin position="101"/>
        <end position="102"/>
    </location>
    <ligand>
        <name>substrate</name>
    </ligand>
</feature>
<keyword evidence="6 10" id="KW-0479">Metal-binding</keyword>
<proteinExistence type="inferred from homology"/>